<reference evidence="5" key="1">
    <citation type="submission" date="2022-06" db="EMBL/GenBank/DDBJ databases">
        <title>Uncovering the hologenomic basis of an extraordinary plant invasion.</title>
        <authorList>
            <person name="Bieker V.C."/>
            <person name="Martin M.D."/>
            <person name="Gilbert T."/>
            <person name="Hodgins K."/>
            <person name="Battlay P."/>
            <person name="Petersen B."/>
            <person name="Wilson J."/>
        </authorList>
    </citation>
    <scope>NUCLEOTIDE SEQUENCE</scope>
    <source>
        <strain evidence="5">AA19_3_7</strain>
        <tissue evidence="5">Leaf</tissue>
    </source>
</reference>
<keyword evidence="6" id="KW-1185">Reference proteome</keyword>
<organism evidence="5 6">
    <name type="scientific">Ambrosia artemisiifolia</name>
    <name type="common">Common ragweed</name>
    <dbReference type="NCBI Taxonomy" id="4212"/>
    <lineage>
        <taxon>Eukaryota</taxon>
        <taxon>Viridiplantae</taxon>
        <taxon>Streptophyta</taxon>
        <taxon>Embryophyta</taxon>
        <taxon>Tracheophyta</taxon>
        <taxon>Spermatophyta</taxon>
        <taxon>Magnoliopsida</taxon>
        <taxon>eudicotyledons</taxon>
        <taxon>Gunneridae</taxon>
        <taxon>Pentapetalae</taxon>
        <taxon>asterids</taxon>
        <taxon>campanulids</taxon>
        <taxon>Asterales</taxon>
        <taxon>Asteraceae</taxon>
        <taxon>Asteroideae</taxon>
        <taxon>Heliantheae alliance</taxon>
        <taxon>Heliantheae</taxon>
        <taxon>Ambrosia</taxon>
    </lineage>
</organism>
<dbReference type="GO" id="GO:0080044">
    <property type="term" value="F:quercetin 7-O-glucosyltransferase activity"/>
    <property type="evidence" value="ECO:0007669"/>
    <property type="project" value="TreeGrafter"/>
</dbReference>
<evidence type="ECO:0000256" key="4">
    <source>
        <dbReference type="RuleBase" id="RU362057"/>
    </source>
</evidence>
<evidence type="ECO:0000256" key="3">
    <source>
        <dbReference type="RuleBase" id="RU003718"/>
    </source>
</evidence>
<dbReference type="PANTHER" id="PTHR11926">
    <property type="entry name" value="GLUCOSYL/GLUCURONOSYL TRANSFERASES"/>
    <property type="match status" value="1"/>
</dbReference>
<dbReference type="FunFam" id="3.40.50.2000:FF:000019">
    <property type="entry name" value="Glycosyltransferase"/>
    <property type="match status" value="1"/>
</dbReference>
<sequence length="452" mass="50393">MSSSQKQPHVLVISYPAQGHVNPMLQFCKRLVAKGIKATFATTLSFSKTVTIDKNTHINLETFSDGFDNNGPDQIVPPDVYFPKLREVGPKSLSDLVLRLDCPIAIIYDGFLPWALDVAKSFGLIGAALFTQTCAVNSIYYHVNRKLLTLPLTDSVVSVPGLPRLENYETPSFVHKFGLFPAVCDLVFNQFTNIDQADWVFFNSFYKLEEQVLDWMGNLWRVRTIGPSLPSMYLDKRLLDDKDYMVNILNPRGIECMNWLNGKPKSSVVYLSFGSMTQPGPEQMKEIKCGLTDGGFTFLCVVKSCEEDELFKEFVNGKSKKGLVVTWCPQLEVLAHESIGCFITHCGLNSIIEAIGLGVPMVAMPQWSDQTTNAKYVEDVWGVGVRAKPDANGLVSCRDLGLCIREVMEGEKGIEIKKNVMKWRDLAKEAIGAGGSSENNIDEFVAELKLQF</sequence>
<accession>A0AAD5CPW0</accession>
<dbReference type="InterPro" id="IPR002213">
    <property type="entry name" value="UDP_glucos_trans"/>
</dbReference>
<dbReference type="SUPFAM" id="SSF53756">
    <property type="entry name" value="UDP-Glycosyltransferase/glycogen phosphorylase"/>
    <property type="match status" value="1"/>
</dbReference>
<dbReference type="Proteomes" id="UP001206925">
    <property type="component" value="Unassembled WGS sequence"/>
</dbReference>
<dbReference type="EMBL" id="JAMZMK010007204">
    <property type="protein sequence ID" value="KAI7745552.1"/>
    <property type="molecule type" value="Genomic_DNA"/>
</dbReference>
<gene>
    <name evidence="5" type="ORF">M8C21_025822</name>
</gene>
<keyword evidence="2 3" id="KW-0808">Transferase</keyword>
<dbReference type="InterPro" id="IPR035595">
    <property type="entry name" value="UDP_glycos_trans_CS"/>
</dbReference>
<comment type="caution">
    <text evidence="5">The sequence shown here is derived from an EMBL/GenBank/DDBJ whole genome shotgun (WGS) entry which is preliminary data.</text>
</comment>
<dbReference type="PANTHER" id="PTHR11926:SF1559">
    <property type="entry name" value="GLYCOSYLTRANSFERASE"/>
    <property type="match status" value="1"/>
</dbReference>
<dbReference type="Pfam" id="PF00201">
    <property type="entry name" value="UDPGT"/>
    <property type="match status" value="1"/>
</dbReference>
<dbReference type="PROSITE" id="PS00375">
    <property type="entry name" value="UDPGT"/>
    <property type="match status" value="1"/>
</dbReference>
<dbReference type="CDD" id="cd03784">
    <property type="entry name" value="GT1_Gtf-like"/>
    <property type="match status" value="1"/>
</dbReference>
<keyword evidence="3" id="KW-0328">Glycosyltransferase</keyword>
<comment type="similarity">
    <text evidence="1 3">Belongs to the UDP-glycosyltransferase family.</text>
</comment>
<evidence type="ECO:0000313" key="6">
    <source>
        <dbReference type="Proteomes" id="UP001206925"/>
    </source>
</evidence>
<evidence type="ECO:0000313" key="5">
    <source>
        <dbReference type="EMBL" id="KAI7745552.1"/>
    </source>
</evidence>
<proteinExistence type="inferred from homology"/>
<dbReference type="GO" id="GO:0080043">
    <property type="term" value="F:quercetin 3-O-glucosyltransferase activity"/>
    <property type="evidence" value="ECO:0007669"/>
    <property type="project" value="TreeGrafter"/>
</dbReference>
<evidence type="ECO:0000256" key="1">
    <source>
        <dbReference type="ARBA" id="ARBA00009995"/>
    </source>
</evidence>
<name>A0AAD5CPW0_AMBAR</name>
<dbReference type="Gene3D" id="3.40.50.2000">
    <property type="entry name" value="Glycogen Phosphorylase B"/>
    <property type="match status" value="2"/>
</dbReference>
<protein>
    <recommendedName>
        <fullName evidence="4">Glycosyltransferase</fullName>
        <ecNumber evidence="4">2.4.1.-</ecNumber>
    </recommendedName>
</protein>
<evidence type="ECO:0000256" key="2">
    <source>
        <dbReference type="ARBA" id="ARBA00022679"/>
    </source>
</evidence>
<dbReference type="EC" id="2.4.1.-" evidence="4"/>
<dbReference type="AlphaFoldDB" id="A0AAD5CPW0"/>